<evidence type="ECO:0000313" key="10">
    <source>
        <dbReference type="EMBL" id="QTX31611.1"/>
    </source>
</evidence>
<dbReference type="EMBL" id="CP072943">
    <property type="protein sequence ID" value="QTX31611.1"/>
    <property type="molecule type" value="Genomic_DNA"/>
</dbReference>
<evidence type="ECO:0000256" key="4">
    <source>
        <dbReference type="ARBA" id="ARBA00012591"/>
    </source>
</evidence>
<evidence type="ECO:0000256" key="1">
    <source>
        <dbReference type="ARBA" id="ARBA00001275"/>
    </source>
</evidence>
<dbReference type="GO" id="GO:0030170">
    <property type="term" value="F:pyridoxal phosphate binding"/>
    <property type="evidence" value="ECO:0007669"/>
    <property type="project" value="InterPro"/>
</dbReference>
<comment type="catalytic activity">
    <reaction evidence="1">
        <text>[(1-&gt;4)-alpha-D-glucosyl](n) + phosphate = [(1-&gt;4)-alpha-D-glucosyl](n-1) + alpha-D-glucose 1-phosphate</text>
        <dbReference type="Rhea" id="RHEA:41732"/>
        <dbReference type="Rhea" id="RHEA-COMP:9584"/>
        <dbReference type="Rhea" id="RHEA-COMP:9586"/>
        <dbReference type="ChEBI" id="CHEBI:15444"/>
        <dbReference type="ChEBI" id="CHEBI:43474"/>
        <dbReference type="ChEBI" id="CHEBI:58601"/>
        <dbReference type="EC" id="2.4.1.1"/>
    </reaction>
</comment>
<comment type="cofactor">
    <cofactor evidence="2">
        <name>pyridoxal 5'-phosphate</name>
        <dbReference type="ChEBI" id="CHEBI:597326"/>
    </cofactor>
</comment>
<dbReference type="PANTHER" id="PTHR42655:SF1">
    <property type="entry name" value="GLYCOGEN PHOSPHORYLASE"/>
    <property type="match status" value="1"/>
</dbReference>
<name>A0A9Q7AP33_9BACT</name>
<keyword evidence="7" id="KW-0663">Pyridoxal phosphate</keyword>
<dbReference type="Proteomes" id="UP000671879">
    <property type="component" value="Chromosome"/>
</dbReference>
<keyword evidence="8" id="KW-0119">Carbohydrate metabolism</keyword>
<accession>A0A9Q7AP33</accession>
<evidence type="ECO:0000256" key="9">
    <source>
        <dbReference type="ARBA" id="ARBA00025174"/>
    </source>
</evidence>
<evidence type="ECO:0000256" key="3">
    <source>
        <dbReference type="ARBA" id="ARBA00006047"/>
    </source>
</evidence>
<proteinExistence type="inferred from homology"/>
<dbReference type="KEGG" id="aram:KAR29_09585"/>
<comment type="function">
    <text evidence="9">Phosphorylase is an important allosteric enzyme in carbohydrate metabolism. Enzymes from different sources differ in their regulatory mechanisms and in their natural substrates. However, all known phosphorylases share catalytic and structural properties.</text>
</comment>
<gene>
    <name evidence="10" type="primary">glgP</name>
    <name evidence="10" type="ORF">KAR29_09585</name>
</gene>
<evidence type="ECO:0000256" key="6">
    <source>
        <dbReference type="ARBA" id="ARBA00022679"/>
    </source>
</evidence>
<dbReference type="GO" id="GO:0008184">
    <property type="term" value="F:glycogen phosphorylase activity"/>
    <property type="evidence" value="ECO:0007669"/>
    <property type="project" value="InterPro"/>
</dbReference>
<evidence type="ECO:0000256" key="7">
    <source>
        <dbReference type="ARBA" id="ARBA00022898"/>
    </source>
</evidence>
<dbReference type="Pfam" id="PF00343">
    <property type="entry name" value="Phosphorylase"/>
    <property type="match status" value="2"/>
</dbReference>
<evidence type="ECO:0000313" key="11">
    <source>
        <dbReference type="Proteomes" id="UP000671879"/>
    </source>
</evidence>
<dbReference type="AlphaFoldDB" id="A0A9Q7AP33"/>
<organism evidence="10 11">
    <name type="scientific">Aminithiophilus ramosus</name>
    <dbReference type="NCBI Taxonomy" id="3029084"/>
    <lineage>
        <taxon>Bacteria</taxon>
        <taxon>Thermotogati</taxon>
        <taxon>Synergistota</taxon>
        <taxon>Synergistia</taxon>
        <taxon>Synergistales</taxon>
        <taxon>Aminithiophilaceae</taxon>
        <taxon>Aminithiophilus</taxon>
    </lineage>
</organism>
<dbReference type="RefSeq" id="WP_274372778.1">
    <property type="nucleotide sequence ID" value="NZ_CP072943.1"/>
</dbReference>
<evidence type="ECO:0000256" key="2">
    <source>
        <dbReference type="ARBA" id="ARBA00001933"/>
    </source>
</evidence>
<dbReference type="PANTHER" id="PTHR42655">
    <property type="entry name" value="GLYCOGEN PHOSPHORYLASE"/>
    <property type="match status" value="1"/>
</dbReference>
<dbReference type="GO" id="GO:0005975">
    <property type="term" value="P:carbohydrate metabolic process"/>
    <property type="evidence" value="ECO:0007669"/>
    <property type="project" value="InterPro"/>
</dbReference>
<evidence type="ECO:0000256" key="8">
    <source>
        <dbReference type="ARBA" id="ARBA00023277"/>
    </source>
</evidence>
<keyword evidence="6" id="KW-0808">Transferase</keyword>
<dbReference type="InterPro" id="IPR011834">
    <property type="entry name" value="Agluc_phsphrylas"/>
</dbReference>
<comment type="similarity">
    <text evidence="3">Belongs to the glycogen phosphorylase family.</text>
</comment>
<dbReference type="SUPFAM" id="SSF53756">
    <property type="entry name" value="UDP-Glycosyltransferase/glycogen phosphorylase"/>
    <property type="match status" value="1"/>
</dbReference>
<keyword evidence="11" id="KW-1185">Reference proteome</keyword>
<dbReference type="InterPro" id="IPR035090">
    <property type="entry name" value="Pyridoxal_P_attach_site"/>
</dbReference>
<dbReference type="InterPro" id="IPR052182">
    <property type="entry name" value="Glycogen/Maltodextrin_Phosph"/>
</dbReference>
<evidence type="ECO:0000256" key="5">
    <source>
        <dbReference type="ARBA" id="ARBA00022676"/>
    </source>
</evidence>
<keyword evidence="5" id="KW-0328">Glycosyltransferase</keyword>
<dbReference type="NCBIfam" id="TIGR02094">
    <property type="entry name" value="more_P_ylases"/>
    <property type="match status" value="1"/>
</dbReference>
<dbReference type="EC" id="2.4.1.1" evidence="4"/>
<sequence length="577" mass="65373">MTMTYGRHIGHALKDMMEKDPAFRTVAYFSMEIGIKASIPTYSGGLGVLAGDILKSNADLGVPIVGMTLLYHRGYFNQSLDDEGYQKETAVSWQPERELRLLPNQVSVYLEGREVKVRTWVHELTGLNGYPVPVYFLDTDFEGNTADDRSFTWYLYGGDQRYRLCQETILGVGGLRMLRDMGYNSLETFHLNEGHAGFLTLELLREQGYESYDKIREQIVFTTHTPVPAGHDHFHYELIDRVMPSVFSGQLRRMMPPEGVSMTELGLRFSRYVNGVSRKHTEVSRNMFNDPKIDGITNGVHPGTWTAPGFKRLYDAYAPGWQHDPGRLVQALQIPDEEIWKAHQAAKLRLVAKVLELTGQQLDADVLTIGFARRAATYKRADLLLTDVKRLLSIASGQVQFLFAGKSHPHDEGGKAMIRQIYRASQELGSTIPIVFVENYDMEIGALLTQGVDVWLNNPKRPREASGTSGMKCTLNGVLNFSVLDGWWIEGWIEDVTGWSIGPESKEAELIDYDESQDAADLYGKLEEKIIPAYYRNREKWVSMMKHTIALNGSYFNTTRVVREYCEKAYGVSFRGL</sequence>
<protein>
    <recommendedName>
        <fullName evidence="4">glycogen phosphorylase</fullName>
        <ecNumber evidence="4">2.4.1.1</ecNumber>
    </recommendedName>
</protein>
<dbReference type="InterPro" id="IPR000811">
    <property type="entry name" value="Glyco_trans_35"/>
</dbReference>
<reference evidence="11" key="1">
    <citation type="submission" date="2021-04" db="EMBL/GenBank/DDBJ databases">
        <title>A novel Synergistetes isolate from a pyrite-forming mixed culture.</title>
        <authorList>
            <person name="Bunk B."/>
            <person name="Sproer C."/>
            <person name="Spring S."/>
            <person name="Pester M."/>
        </authorList>
    </citation>
    <scope>NUCLEOTIDE SEQUENCE [LARGE SCALE GENOMIC DNA]</scope>
    <source>
        <strain evidence="11">J.5.4.2-T.3.5.2</strain>
    </source>
</reference>
<dbReference type="Gene3D" id="3.40.50.2000">
    <property type="entry name" value="Glycogen Phosphorylase B"/>
    <property type="match status" value="3"/>
</dbReference>
<dbReference type="PROSITE" id="PS00102">
    <property type="entry name" value="PHOSPHORYLASE"/>
    <property type="match status" value="1"/>
</dbReference>